<evidence type="ECO:0000313" key="4">
    <source>
        <dbReference type="Proteomes" id="UP000478052"/>
    </source>
</evidence>
<dbReference type="GO" id="GO:0004198">
    <property type="term" value="F:calcium-dependent cysteine-type endopeptidase activity"/>
    <property type="evidence" value="ECO:0007669"/>
    <property type="project" value="InterPro"/>
</dbReference>
<gene>
    <name evidence="3" type="ORF">FWK35_00010759</name>
</gene>
<dbReference type="Pfam" id="PF00648">
    <property type="entry name" value="Peptidase_C2"/>
    <property type="match status" value="1"/>
</dbReference>
<dbReference type="Proteomes" id="UP000478052">
    <property type="component" value="Unassembled WGS sequence"/>
</dbReference>
<dbReference type="GO" id="GO:0006508">
    <property type="term" value="P:proteolysis"/>
    <property type="evidence" value="ECO:0007669"/>
    <property type="project" value="InterPro"/>
</dbReference>
<feature type="compositionally biased region" description="Gly residues" evidence="1">
    <location>
        <begin position="25"/>
        <end position="35"/>
    </location>
</feature>
<dbReference type="AlphaFoldDB" id="A0A6G0Z5G2"/>
<reference evidence="3 4" key="1">
    <citation type="submission" date="2019-08" db="EMBL/GenBank/DDBJ databases">
        <title>Whole genome of Aphis craccivora.</title>
        <authorList>
            <person name="Voronova N.V."/>
            <person name="Shulinski R.S."/>
            <person name="Bandarenka Y.V."/>
            <person name="Zhorov D.G."/>
            <person name="Warner D."/>
        </authorList>
    </citation>
    <scope>NUCLEOTIDE SEQUENCE [LARGE SCALE GENOMIC DNA]</scope>
    <source>
        <strain evidence="3">180601</strain>
        <tissue evidence="3">Whole Body</tissue>
    </source>
</reference>
<proteinExistence type="predicted"/>
<dbReference type="InterPro" id="IPR001300">
    <property type="entry name" value="Peptidase_C2_calpain_cat"/>
</dbReference>
<evidence type="ECO:0000259" key="2">
    <source>
        <dbReference type="Pfam" id="PF00648"/>
    </source>
</evidence>
<comment type="caution">
    <text evidence="3">The sequence shown here is derived from an EMBL/GenBank/DDBJ whole genome shotgun (WGS) entry which is preliminary data.</text>
</comment>
<feature type="domain" description="Calpain catalytic" evidence="2">
    <location>
        <begin position="50"/>
        <end position="104"/>
    </location>
</feature>
<sequence>MCQRPKFMVDSTRLVSQGNGVVSTGAGGGSGGSAGGEPIRNGTIGGGGGRCGVEPGELGDHSFLAAVSSLTLTPKFLDRVVPLDQSFDPTTSYCGLFRYTIKTYYYTHKIKIFYEPFLQQ</sequence>
<dbReference type="OrthoDB" id="424753at2759"/>
<evidence type="ECO:0000313" key="3">
    <source>
        <dbReference type="EMBL" id="KAF0765878.1"/>
    </source>
</evidence>
<organism evidence="3 4">
    <name type="scientific">Aphis craccivora</name>
    <name type="common">Cowpea aphid</name>
    <dbReference type="NCBI Taxonomy" id="307492"/>
    <lineage>
        <taxon>Eukaryota</taxon>
        <taxon>Metazoa</taxon>
        <taxon>Ecdysozoa</taxon>
        <taxon>Arthropoda</taxon>
        <taxon>Hexapoda</taxon>
        <taxon>Insecta</taxon>
        <taxon>Pterygota</taxon>
        <taxon>Neoptera</taxon>
        <taxon>Paraneoptera</taxon>
        <taxon>Hemiptera</taxon>
        <taxon>Sternorrhyncha</taxon>
        <taxon>Aphidomorpha</taxon>
        <taxon>Aphidoidea</taxon>
        <taxon>Aphididae</taxon>
        <taxon>Aphidini</taxon>
        <taxon>Aphis</taxon>
        <taxon>Aphis</taxon>
    </lineage>
</organism>
<dbReference type="SUPFAM" id="SSF54001">
    <property type="entry name" value="Cysteine proteinases"/>
    <property type="match status" value="1"/>
</dbReference>
<dbReference type="EMBL" id="VUJU01001307">
    <property type="protein sequence ID" value="KAF0765878.1"/>
    <property type="molecule type" value="Genomic_DNA"/>
</dbReference>
<evidence type="ECO:0000256" key="1">
    <source>
        <dbReference type="SAM" id="MobiDB-lite"/>
    </source>
</evidence>
<feature type="region of interest" description="Disordered" evidence="1">
    <location>
        <begin position="20"/>
        <end position="47"/>
    </location>
</feature>
<name>A0A6G0Z5G2_APHCR</name>
<keyword evidence="4" id="KW-1185">Reference proteome</keyword>
<accession>A0A6G0Z5G2</accession>
<dbReference type="InterPro" id="IPR038765">
    <property type="entry name" value="Papain-like_cys_pep_sf"/>
</dbReference>
<protein>
    <submittedName>
        <fullName evidence="3">Calpain-1 catalytic subunit-like isoform X2</fullName>
    </submittedName>
</protein>